<dbReference type="Gene3D" id="3.80.10.10">
    <property type="entry name" value="Ribonuclease Inhibitor"/>
    <property type="match status" value="1"/>
</dbReference>
<gene>
    <name evidence="2" type="ORF">IEN85_08350</name>
</gene>
<organism evidence="2 3">
    <name type="scientific">Pelagicoccus enzymogenes</name>
    <dbReference type="NCBI Taxonomy" id="2773457"/>
    <lineage>
        <taxon>Bacteria</taxon>
        <taxon>Pseudomonadati</taxon>
        <taxon>Verrucomicrobiota</taxon>
        <taxon>Opitutia</taxon>
        <taxon>Puniceicoccales</taxon>
        <taxon>Pelagicoccaceae</taxon>
        <taxon>Pelagicoccus</taxon>
    </lineage>
</organism>
<keyword evidence="3" id="KW-1185">Reference proteome</keyword>
<dbReference type="Pfam" id="PF07635">
    <property type="entry name" value="PSCyt1"/>
    <property type="match status" value="1"/>
</dbReference>
<dbReference type="InterPro" id="IPR032675">
    <property type="entry name" value="LRR_dom_sf"/>
</dbReference>
<accession>A0A927IEW9</accession>
<dbReference type="SUPFAM" id="SSF52047">
    <property type="entry name" value="RNI-like"/>
    <property type="match status" value="1"/>
</dbReference>
<protein>
    <recommendedName>
        <fullName evidence="1">Cytochrome C Planctomycete-type domain-containing protein</fullName>
    </recommendedName>
</protein>
<dbReference type="EMBL" id="JACYFG010000009">
    <property type="protein sequence ID" value="MBD5779502.1"/>
    <property type="molecule type" value="Genomic_DNA"/>
</dbReference>
<dbReference type="AlphaFoldDB" id="A0A927IEW9"/>
<dbReference type="PANTHER" id="PTHR35889:SF3">
    <property type="entry name" value="F-BOX DOMAIN-CONTAINING PROTEIN"/>
    <property type="match status" value="1"/>
</dbReference>
<dbReference type="PANTHER" id="PTHR35889">
    <property type="entry name" value="CYCLOINULO-OLIGOSACCHARIDE FRUCTANOTRANSFERASE-RELATED"/>
    <property type="match status" value="1"/>
</dbReference>
<dbReference type="InterPro" id="IPR011429">
    <property type="entry name" value="Cyt_c_Planctomycete-type"/>
</dbReference>
<evidence type="ECO:0000259" key="1">
    <source>
        <dbReference type="Pfam" id="PF07635"/>
    </source>
</evidence>
<dbReference type="Proteomes" id="UP000622317">
    <property type="component" value="Unassembled WGS sequence"/>
</dbReference>
<feature type="domain" description="Cytochrome C Planctomycete-type" evidence="1">
    <location>
        <begin position="43"/>
        <end position="99"/>
    </location>
</feature>
<sequence>MLRLKESIGFFLAGVFLSEGSWMSAHATVDFYHEVFPILEARCFKCHSDEKQKGDLRLDSPAWILRGSENGKILTPGQADDSPLYYLTTYDPDDPDYMPSKGKGLTVGEQGLLRRWIEEGARFGDEASSMMEMSEAVPPSSSVGKKYTEDQPLPPATYDIPTQFAETVESLRELGLLVDTVNHDANRLELSFTYAGDERAFEWNRIEPLAASVVKLGFARSKVSDRQLAKLPVFENLRSLDLRDTAITDAALESVGELEGLESLNLYGTAVTDAGIAHLYRLKQLRQLYLRGTSVSAAGANRLQQAIPGLRVLR</sequence>
<name>A0A927IEW9_9BACT</name>
<comment type="caution">
    <text evidence="2">The sequence shown here is derived from an EMBL/GenBank/DDBJ whole genome shotgun (WGS) entry which is preliminary data.</text>
</comment>
<evidence type="ECO:0000313" key="3">
    <source>
        <dbReference type="Proteomes" id="UP000622317"/>
    </source>
</evidence>
<reference evidence="2" key="1">
    <citation type="submission" date="2020-09" db="EMBL/GenBank/DDBJ databases">
        <title>Pelagicoccus enzymogenes sp. nov. with an EPS production, isolated from marine sediment.</title>
        <authorList>
            <person name="Feng X."/>
        </authorList>
    </citation>
    <scope>NUCLEOTIDE SEQUENCE</scope>
    <source>
        <strain evidence="2">NFK12</strain>
    </source>
</reference>
<dbReference type="RefSeq" id="WP_191616642.1">
    <property type="nucleotide sequence ID" value="NZ_JACYFG010000009.1"/>
</dbReference>
<evidence type="ECO:0000313" key="2">
    <source>
        <dbReference type="EMBL" id="MBD5779502.1"/>
    </source>
</evidence>
<proteinExistence type="predicted"/>